<dbReference type="Pfam" id="PF13524">
    <property type="entry name" value="Glyco_trans_1_2"/>
    <property type="match status" value="1"/>
</dbReference>
<sequence>MRILCVFGHHNYGDPQRGEGYEYCNFLPALRALGHEVEHFESLDRDAWSDFPELNRKLLEKVESFRPDVLFCVPMHYEVWLETLSLVRESGVFVVNWGTDDSWKYAQFSRYIAPAVDLCASTSHEAFASARREGLNSFWLTQWAASGSRTLEPLPASKCRYDVSFVGSAYGNRLQWVERLARRGIAVECFGHGWANGPVDAERIPQIYRESVISLNFGDSGVHWRGLRPYRSRQIKARVFEVPAAGGCLLTERADHLDEYYRRGEEVLTFEGEDDLVWQIQALLNDPQRRDALAWAGYRRTLAEHLYETRFNDLLSILLQRSQGEGGANRTHRPIAWPEFERAVALHRPAPMLRDFLAWPFRMIWGERRGPRAARRLLFELSWRLAGRRTYTSSGWPGRLFYRES</sequence>
<keyword evidence="3" id="KW-1185">Reference proteome</keyword>
<protein>
    <recommendedName>
        <fullName evidence="1">Spore protein YkvP/CgeB glycosyl transferase-like domain-containing protein</fullName>
    </recommendedName>
</protein>
<dbReference type="AlphaFoldDB" id="A0A7Z7MUR3"/>
<gene>
    <name evidence="2" type="ORF">SDENCHOL_10940</name>
</gene>
<evidence type="ECO:0000313" key="3">
    <source>
        <dbReference type="Proteomes" id="UP000242886"/>
    </source>
</evidence>
<evidence type="ECO:0000259" key="1">
    <source>
        <dbReference type="Pfam" id="PF13524"/>
    </source>
</evidence>
<name>A0A7Z7MUR3_9PROT</name>
<dbReference type="SUPFAM" id="SSF53756">
    <property type="entry name" value="UDP-Glycosyltransferase/glycogen phosphorylase"/>
    <property type="match status" value="1"/>
</dbReference>
<dbReference type="Proteomes" id="UP000242886">
    <property type="component" value="Chromosome SDENCHOL"/>
</dbReference>
<feature type="domain" description="Spore protein YkvP/CgeB glycosyl transferase-like" evidence="1">
    <location>
        <begin position="175"/>
        <end position="315"/>
    </location>
</feature>
<dbReference type="InterPro" id="IPR055259">
    <property type="entry name" value="YkvP/CgeB_Glyco_trans-like"/>
</dbReference>
<reference evidence="2" key="1">
    <citation type="submission" date="2017-03" db="EMBL/GenBank/DDBJ databases">
        <authorList>
            <consortium name="AG Boll"/>
        </authorList>
    </citation>
    <scope>NUCLEOTIDE SEQUENCE [LARGE SCALE GENOMIC DNA]</scope>
    <source>
        <strain evidence="2">Chol</strain>
    </source>
</reference>
<accession>A0A7Z7MUR3</accession>
<evidence type="ECO:0000313" key="2">
    <source>
        <dbReference type="EMBL" id="SMB23863.1"/>
    </source>
</evidence>
<proteinExistence type="predicted"/>
<dbReference type="EMBL" id="LT837803">
    <property type="protein sequence ID" value="SMB23863.1"/>
    <property type="molecule type" value="Genomic_DNA"/>
</dbReference>
<organism evidence="2 3">
    <name type="scientific">Sterolibacterium denitrificans</name>
    <dbReference type="NCBI Taxonomy" id="157592"/>
    <lineage>
        <taxon>Bacteria</taxon>
        <taxon>Pseudomonadati</taxon>
        <taxon>Pseudomonadota</taxon>
        <taxon>Betaproteobacteria</taxon>
        <taxon>Nitrosomonadales</taxon>
        <taxon>Sterolibacteriaceae</taxon>
        <taxon>Sterolibacterium</taxon>
    </lineage>
</organism>